<dbReference type="InterPro" id="IPR048304">
    <property type="entry name" value="UbiD_Rift_dom"/>
</dbReference>
<dbReference type="InterPro" id="IPR002830">
    <property type="entry name" value="UbiD"/>
</dbReference>
<dbReference type="HOGENOM" id="CLU_023348_4_1_0"/>
<protein>
    <submittedName>
        <fullName evidence="5">3-octaprenyl-4-hydroxybenzoate carboxy-lyase family protein</fullName>
    </submittedName>
    <submittedName>
        <fullName evidence="4">Carboxylyase-related protein</fullName>
    </submittedName>
</protein>
<feature type="domain" description="3-octaprenyl-4-hydroxybenzoate carboxy-lyase-like Rift-related" evidence="1">
    <location>
        <begin position="125"/>
        <end position="316"/>
    </location>
</feature>
<proteinExistence type="predicted"/>
<accession>C9RMU7</accession>
<gene>
    <name evidence="4" type="ordered locus">Fisuc_0715</name>
    <name evidence="5" type="ordered locus">FSU_1152</name>
</gene>
<dbReference type="Gene3D" id="3.40.1670.10">
    <property type="entry name" value="UbiD C-terminal domain-like"/>
    <property type="match status" value="1"/>
</dbReference>
<reference evidence="4 7" key="1">
    <citation type="submission" date="2009-10" db="EMBL/GenBank/DDBJ databases">
        <title>Complete sequence of Fibrobacter succinogenes subsp. succinogenes S85.</title>
        <authorList>
            <consortium name="US DOE Joint Genome Institute"/>
            <person name="Lucas S."/>
            <person name="Copeland A."/>
            <person name="Lapidus A."/>
            <person name="Glavina del Rio T."/>
            <person name="Tice H."/>
            <person name="Bruce D."/>
            <person name="Goodwin L."/>
            <person name="Pitluck S."/>
            <person name="Chertkov O."/>
            <person name="Detter J.C."/>
            <person name="Han C."/>
            <person name="Tapia R."/>
            <person name="Larimer F."/>
            <person name="Land M."/>
            <person name="Hauser L."/>
            <person name="Kyrpides N."/>
            <person name="Mikhailova N."/>
            <person name="Weimer P.J."/>
            <person name="Stevenson D.M."/>
            <person name="Boyum J."/>
            <person name="Brumm P.I."/>
            <person name="Mead D."/>
        </authorList>
    </citation>
    <scope>NUCLEOTIDE SEQUENCE [LARGE SCALE GENOMIC DNA]</scope>
    <source>
        <strain evidence="7">ATCC 19169 / S85</strain>
        <strain evidence="4">S85</strain>
    </source>
</reference>
<dbReference type="PANTHER" id="PTHR30108:SF7">
    <property type="entry name" value="3-POLYPRENYL-4-HYDROXYBENZOATE DECARBOXYLASE"/>
    <property type="match status" value="1"/>
</dbReference>
<dbReference type="GO" id="GO:0005737">
    <property type="term" value="C:cytoplasm"/>
    <property type="evidence" value="ECO:0007669"/>
    <property type="project" value="TreeGrafter"/>
</dbReference>
<dbReference type="SUPFAM" id="SSF143968">
    <property type="entry name" value="UbiD C-terminal domain-like"/>
    <property type="match status" value="2"/>
</dbReference>
<dbReference type="SUPFAM" id="SSF50475">
    <property type="entry name" value="FMN-binding split barrel"/>
    <property type="match status" value="1"/>
</dbReference>
<dbReference type="AlphaFoldDB" id="C9RMU7"/>
<dbReference type="Pfam" id="PF20696">
    <property type="entry name" value="UbiD_C"/>
    <property type="match status" value="1"/>
</dbReference>
<dbReference type="STRING" id="59374.FSU_1152"/>
<dbReference type="KEGG" id="fsu:Fisuc_0715"/>
<evidence type="ECO:0000313" key="5">
    <source>
        <dbReference type="EMBL" id="ADL27381.1"/>
    </source>
</evidence>
<dbReference type="Pfam" id="PF01977">
    <property type="entry name" value="UbiD"/>
    <property type="match status" value="1"/>
</dbReference>
<dbReference type="PATRIC" id="fig|59374.8.peg.1113"/>
<feature type="domain" description="3-octaprenyl-4-hydroxybenzoate carboxy-lyase-like N-terminal" evidence="2">
    <location>
        <begin position="10"/>
        <end position="74"/>
    </location>
</feature>
<name>C9RMU7_FIBSS</name>
<sequence>MYKSLEQALLDLEKAGMLKRIHAEVDPHLEMAEIARENFRQGGPALLFEHVKGSKFRAACNIFGSDERFNFLFREGFEQTKIAVNFKANPVEFFKNAFKHPLQLFKAGFAGISSLPRRSGSIKDFEECSLSDLPQLVSWPLDGGAFITLPQVATRPSENASVMQTNVGMYRIQISGNEYVPNEECGLHYQIKRDIARHHQKAIEEGRPLKVSVFIGGPPSHTFAAVMPMPENLSELLFAGMLGNRRFRYFEHEGYLVSSDADFCILGEIEPDLKPEGPFGDHIGYYSGKHDFPCMKVKKVLCKKNAIFPFTVVGRPPQEDTLFGKFIHEITKPMVPASLPGVYGIHAVDDAGVHPLCLALGSEAFRPYVSPEEREPMELLKTANALLGFNQASLTKYLLIAAKEDVGFSADGKAVANKTAARLDVNNVPAFFGHVLERVHFDRDLHFQTATTIDTLDYTGTSLNHGSKVVIAAAGAKIRELRNNPSDLKTLALPQGFKNATVVMPGVLMIEGPSFNETFRELKEALANWEFRENYPWISIIDEGARNADNGENANNILSDFLWLTFTRSDPAQDIYGLDETVENKHWKCKAPLIIDARIKPQHQKQLTIPTEITARAKQILKEAGVQ</sequence>
<dbReference type="PANTHER" id="PTHR30108">
    <property type="entry name" value="3-OCTAPRENYL-4-HYDROXYBENZOATE CARBOXY-LYASE-RELATED"/>
    <property type="match status" value="1"/>
</dbReference>
<dbReference type="OrthoDB" id="9809841at2"/>
<keyword evidence="7" id="KW-1185">Reference proteome</keyword>
<reference evidence="5" key="3">
    <citation type="submission" date="2010-08" db="EMBL/GenBank/DDBJ databases">
        <authorList>
            <person name="Durkin A.S."/>
            <person name="Nelson K.E."/>
            <person name="Morrison M."/>
            <person name="Forsberg C.W."/>
            <person name="Wilson D.B."/>
            <person name="Russell J.B."/>
            <person name="Cann I.K.O."/>
            <person name="Mackie R.I."/>
            <person name="White B.A."/>
        </authorList>
    </citation>
    <scope>NUCLEOTIDE SEQUENCE</scope>
    <source>
        <strain evidence="5">S85</strain>
    </source>
</reference>
<dbReference type="EMBL" id="CP002158">
    <property type="protein sequence ID" value="ADL27381.1"/>
    <property type="molecule type" value="Genomic_DNA"/>
</dbReference>
<evidence type="ECO:0000313" key="4">
    <source>
        <dbReference type="EMBL" id="ACX74325.1"/>
    </source>
</evidence>
<evidence type="ECO:0000259" key="1">
    <source>
        <dbReference type="Pfam" id="PF01977"/>
    </source>
</evidence>
<dbReference type="RefSeq" id="WP_014545486.1">
    <property type="nucleotide sequence ID" value="NC_013410.1"/>
</dbReference>
<dbReference type="Proteomes" id="UP000001497">
    <property type="component" value="Chromosome"/>
</dbReference>
<dbReference type="Proteomes" id="UP000000517">
    <property type="component" value="Chromosome"/>
</dbReference>
<dbReference type="EMBL" id="CP001792">
    <property type="protein sequence ID" value="ACX74325.1"/>
    <property type="molecule type" value="Genomic_DNA"/>
</dbReference>
<dbReference type="Pfam" id="PF20695">
    <property type="entry name" value="UbiD_N"/>
    <property type="match status" value="1"/>
</dbReference>
<dbReference type="KEGG" id="fsc:FSU_1152"/>
<dbReference type="InterPro" id="IPR049383">
    <property type="entry name" value="UbiD-like_N"/>
</dbReference>
<evidence type="ECO:0000259" key="3">
    <source>
        <dbReference type="Pfam" id="PF20696"/>
    </source>
</evidence>
<organism evidence="5 6">
    <name type="scientific">Fibrobacter succinogenes (strain ATCC 19169 / S85)</name>
    <dbReference type="NCBI Taxonomy" id="59374"/>
    <lineage>
        <taxon>Bacteria</taxon>
        <taxon>Pseudomonadati</taxon>
        <taxon>Fibrobacterota</taxon>
        <taxon>Fibrobacteria</taxon>
        <taxon>Fibrobacterales</taxon>
        <taxon>Fibrobacteraceae</taxon>
        <taxon>Fibrobacter</taxon>
    </lineage>
</organism>
<evidence type="ECO:0000313" key="7">
    <source>
        <dbReference type="Proteomes" id="UP000001497"/>
    </source>
</evidence>
<evidence type="ECO:0000259" key="2">
    <source>
        <dbReference type="Pfam" id="PF20695"/>
    </source>
</evidence>
<evidence type="ECO:0000313" key="6">
    <source>
        <dbReference type="Proteomes" id="UP000000517"/>
    </source>
</evidence>
<reference evidence="6" key="2">
    <citation type="submission" date="2010-08" db="EMBL/GenBank/DDBJ databases">
        <title>Complete sequence of Fibrobacter succinogenes subsp. succinogenes S85.</title>
        <authorList>
            <person name="Durkin A.S."/>
            <person name="Nelson K.E."/>
            <person name="Morrison M."/>
            <person name="Forsberg C.W."/>
            <person name="Wilson D.B."/>
            <person name="Russell J.B."/>
            <person name="Cann I.K.O."/>
            <person name="Mackie R.I."/>
            <person name="White B.A."/>
        </authorList>
    </citation>
    <scope>NUCLEOTIDE SEQUENCE [LARGE SCALE GENOMIC DNA]</scope>
    <source>
        <strain evidence="6">ATCC 19169 / S85</strain>
    </source>
</reference>
<dbReference type="InterPro" id="IPR049381">
    <property type="entry name" value="UbiD-like_C"/>
</dbReference>
<dbReference type="GO" id="GO:0016831">
    <property type="term" value="F:carboxy-lyase activity"/>
    <property type="evidence" value="ECO:0007669"/>
    <property type="project" value="InterPro"/>
</dbReference>
<keyword evidence="5" id="KW-0456">Lyase</keyword>
<feature type="domain" description="3-octaprenyl-4-hydroxybenzoate carboxy-lyase-like C-terminal" evidence="3">
    <location>
        <begin position="322"/>
        <end position="473"/>
    </location>
</feature>
<dbReference type="eggNOG" id="COG0043">
    <property type="taxonomic scope" value="Bacteria"/>
</dbReference>